<dbReference type="Proteomes" id="UP000501690">
    <property type="component" value="Linkage Group LG5"/>
</dbReference>
<name>A0A4D6LW75_VIGUN</name>
<proteinExistence type="predicted"/>
<evidence type="ECO:0000313" key="3">
    <source>
        <dbReference type="Proteomes" id="UP000501690"/>
    </source>
</evidence>
<protein>
    <submittedName>
        <fullName evidence="2">Uncharacterized protein</fullName>
    </submittedName>
</protein>
<evidence type="ECO:0000256" key="1">
    <source>
        <dbReference type="SAM" id="MobiDB-lite"/>
    </source>
</evidence>
<feature type="region of interest" description="Disordered" evidence="1">
    <location>
        <begin position="15"/>
        <end position="42"/>
    </location>
</feature>
<keyword evidence="3" id="KW-1185">Reference proteome</keyword>
<dbReference type="AlphaFoldDB" id="A0A4D6LW75"/>
<sequence>MKQWRDLLISPKRANLAQASQSRLSETNRDSPKPVCARGRSGDPLKLWASRQLVQARGVSPKRDPALLMPLILCPRLSGGGARLSETVTPERDPSA</sequence>
<organism evidence="2 3">
    <name type="scientific">Vigna unguiculata</name>
    <name type="common">Cowpea</name>
    <dbReference type="NCBI Taxonomy" id="3917"/>
    <lineage>
        <taxon>Eukaryota</taxon>
        <taxon>Viridiplantae</taxon>
        <taxon>Streptophyta</taxon>
        <taxon>Embryophyta</taxon>
        <taxon>Tracheophyta</taxon>
        <taxon>Spermatophyta</taxon>
        <taxon>Magnoliopsida</taxon>
        <taxon>eudicotyledons</taxon>
        <taxon>Gunneridae</taxon>
        <taxon>Pentapetalae</taxon>
        <taxon>rosids</taxon>
        <taxon>fabids</taxon>
        <taxon>Fabales</taxon>
        <taxon>Fabaceae</taxon>
        <taxon>Papilionoideae</taxon>
        <taxon>50 kb inversion clade</taxon>
        <taxon>NPAAA clade</taxon>
        <taxon>indigoferoid/millettioid clade</taxon>
        <taxon>Phaseoleae</taxon>
        <taxon>Vigna</taxon>
    </lineage>
</organism>
<dbReference type="EMBL" id="CP039349">
    <property type="protein sequence ID" value="QCD92134.1"/>
    <property type="molecule type" value="Genomic_DNA"/>
</dbReference>
<reference evidence="2 3" key="1">
    <citation type="submission" date="2019-04" db="EMBL/GenBank/DDBJ databases">
        <title>An improved genome assembly and genetic linkage map for asparagus bean, Vigna unguiculata ssp. sesquipedialis.</title>
        <authorList>
            <person name="Xia Q."/>
            <person name="Zhang R."/>
            <person name="Dong Y."/>
        </authorList>
    </citation>
    <scope>NUCLEOTIDE SEQUENCE [LARGE SCALE GENOMIC DNA]</scope>
    <source>
        <tissue evidence="2">Leaf</tissue>
    </source>
</reference>
<gene>
    <name evidence="2" type="ORF">DEO72_LG5g195</name>
</gene>
<evidence type="ECO:0000313" key="2">
    <source>
        <dbReference type="EMBL" id="QCD92134.1"/>
    </source>
</evidence>
<accession>A0A4D6LW75</accession>